<dbReference type="SUPFAM" id="SSF47598">
    <property type="entry name" value="Ribbon-helix-helix"/>
    <property type="match status" value="1"/>
</dbReference>
<keyword evidence="3" id="KW-1185">Reference proteome</keyword>
<feature type="domain" description="Antitoxin FitA-like ribbon-helix-helix" evidence="1">
    <location>
        <begin position="5"/>
        <end position="39"/>
    </location>
</feature>
<accession>A0A2T0T149</accession>
<evidence type="ECO:0000259" key="1">
    <source>
        <dbReference type="Pfam" id="PF22513"/>
    </source>
</evidence>
<name>A0A2T0T149_9ACTN</name>
<dbReference type="InterPro" id="IPR010985">
    <property type="entry name" value="Ribbon_hlx_hlx"/>
</dbReference>
<protein>
    <recommendedName>
        <fullName evidence="1">Antitoxin FitA-like ribbon-helix-helix domain-containing protein</fullName>
    </recommendedName>
</protein>
<sequence>MGKMLQVRNVPDDLHEELRRRAAAAGMSLSEYVLRELRRVGERSPMAEAFARAAALRIPLPVDEVVEDIRADRDGR</sequence>
<dbReference type="AlphaFoldDB" id="A0A2T0T149"/>
<gene>
    <name evidence="2" type="ORF">LY71_12136</name>
</gene>
<evidence type="ECO:0000313" key="3">
    <source>
        <dbReference type="Proteomes" id="UP000239210"/>
    </source>
</evidence>
<evidence type="ECO:0000313" key="2">
    <source>
        <dbReference type="EMBL" id="PRY39367.1"/>
    </source>
</evidence>
<dbReference type="EMBL" id="PVTG01000021">
    <property type="protein sequence ID" value="PRY39367.1"/>
    <property type="molecule type" value="Genomic_DNA"/>
</dbReference>
<dbReference type="InterPro" id="IPR053853">
    <property type="entry name" value="FitA-like_RHH"/>
</dbReference>
<reference evidence="2 3" key="1">
    <citation type="submission" date="2018-03" db="EMBL/GenBank/DDBJ databases">
        <title>Genomic Encyclopedia of Archaeal and Bacterial Type Strains, Phase II (KMG-II): from individual species to whole genera.</title>
        <authorList>
            <person name="Goeker M."/>
        </authorList>
    </citation>
    <scope>NUCLEOTIDE SEQUENCE [LARGE SCALE GENOMIC DNA]</scope>
    <source>
        <strain evidence="2 3">DSM 45416</strain>
    </source>
</reference>
<dbReference type="GO" id="GO:0006355">
    <property type="term" value="P:regulation of DNA-templated transcription"/>
    <property type="evidence" value="ECO:0007669"/>
    <property type="project" value="InterPro"/>
</dbReference>
<dbReference type="Pfam" id="PF22513">
    <property type="entry name" value="FitA-like_RHH"/>
    <property type="match status" value="1"/>
</dbReference>
<organism evidence="2 3">
    <name type="scientific">Geodermatophilus tzadiensis</name>
    <dbReference type="NCBI Taxonomy" id="1137988"/>
    <lineage>
        <taxon>Bacteria</taxon>
        <taxon>Bacillati</taxon>
        <taxon>Actinomycetota</taxon>
        <taxon>Actinomycetes</taxon>
        <taxon>Geodermatophilales</taxon>
        <taxon>Geodermatophilaceae</taxon>
        <taxon>Geodermatophilus</taxon>
    </lineage>
</organism>
<comment type="caution">
    <text evidence="2">The sequence shown here is derived from an EMBL/GenBank/DDBJ whole genome shotgun (WGS) entry which is preliminary data.</text>
</comment>
<dbReference type="RefSeq" id="WP_245888181.1">
    <property type="nucleotide sequence ID" value="NZ_PVTG01000021.1"/>
</dbReference>
<dbReference type="Proteomes" id="UP000239210">
    <property type="component" value="Unassembled WGS sequence"/>
</dbReference>
<proteinExistence type="predicted"/>